<evidence type="ECO:0000313" key="3">
    <source>
        <dbReference type="Proteomes" id="UP000298663"/>
    </source>
</evidence>
<organism evidence="2 3">
    <name type="scientific">Steinernema carpocapsae</name>
    <name type="common">Entomopathogenic nematode</name>
    <dbReference type="NCBI Taxonomy" id="34508"/>
    <lineage>
        <taxon>Eukaryota</taxon>
        <taxon>Metazoa</taxon>
        <taxon>Ecdysozoa</taxon>
        <taxon>Nematoda</taxon>
        <taxon>Chromadorea</taxon>
        <taxon>Rhabditida</taxon>
        <taxon>Tylenchina</taxon>
        <taxon>Panagrolaimomorpha</taxon>
        <taxon>Strongyloidoidea</taxon>
        <taxon>Steinernematidae</taxon>
        <taxon>Steinernema</taxon>
    </lineage>
</organism>
<sequence>MLKYFRCFVRSLFRMPCRPDPSEDDRPSRLDVRIHFQRSRVGEQSVAEMHLSNHLTMLTFVNGLLTVTMTLLALIQCGKKKPASTAAPVSAPDPKKDDVKPKSELKPPDAAAKKLDGKKDGDKKDEAKKDDDKKDDKKEEKSKKNEGTPDEKSAQDGGDNYEDVNVGESPPAPK</sequence>
<feature type="region of interest" description="Disordered" evidence="1">
    <location>
        <begin position="80"/>
        <end position="174"/>
    </location>
</feature>
<keyword evidence="3" id="KW-1185">Reference proteome</keyword>
<reference evidence="2 3" key="2">
    <citation type="journal article" date="2019" name="G3 (Bethesda)">
        <title>Hybrid Assembly of the Genome of the Entomopathogenic Nematode Steinernema carpocapsae Identifies the X-Chromosome.</title>
        <authorList>
            <person name="Serra L."/>
            <person name="Macchietto M."/>
            <person name="Macias-Munoz A."/>
            <person name="McGill C.J."/>
            <person name="Rodriguez I.M."/>
            <person name="Rodriguez B."/>
            <person name="Murad R."/>
            <person name="Mortazavi A."/>
        </authorList>
    </citation>
    <scope>NUCLEOTIDE SEQUENCE [LARGE SCALE GENOMIC DNA]</scope>
    <source>
        <strain evidence="2 3">ALL</strain>
    </source>
</reference>
<dbReference type="AlphaFoldDB" id="A0A4U5PE95"/>
<dbReference type="Proteomes" id="UP000298663">
    <property type="component" value="Unassembled WGS sequence"/>
</dbReference>
<protein>
    <submittedName>
        <fullName evidence="2">Uncharacterized protein</fullName>
    </submittedName>
</protein>
<evidence type="ECO:0000256" key="1">
    <source>
        <dbReference type="SAM" id="MobiDB-lite"/>
    </source>
</evidence>
<name>A0A4U5PE95_STECR</name>
<comment type="caution">
    <text evidence="2">The sequence shown here is derived from an EMBL/GenBank/DDBJ whole genome shotgun (WGS) entry which is preliminary data.</text>
</comment>
<reference evidence="2 3" key="1">
    <citation type="journal article" date="2015" name="Genome Biol.">
        <title>Comparative genomics of Steinernema reveals deeply conserved gene regulatory networks.</title>
        <authorList>
            <person name="Dillman A.R."/>
            <person name="Macchietto M."/>
            <person name="Porter C.F."/>
            <person name="Rogers A."/>
            <person name="Williams B."/>
            <person name="Antoshechkin I."/>
            <person name="Lee M.M."/>
            <person name="Goodwin Z."/>
            <person name="Lu X."/>
            <person name="Lewis E.E."/>
            <person name="Goodrich-Blair H."/>
            <person name="Stock S.P."/>
            <person name="Adams B.J."/>
            <person name="Sternberg P.W."/>
            <person name="Mortazavi A."/>
        </authorList>
    </citation>
    <scope>NUCLEOTIDE SEQUENCE [LARGE SCALE GENOMIC DNA]</scope>
    <source>
        <strain evidence="2 3">ALL</strain>
    </source>
</reference>
<dbReference type="EMBL" id="AZBU02000002">
    <property type="protein sequence ID" value="TKR94720.1"/>
    <property type="molecule type" value="Genomic_DNA"/>
</dbReference>
<evidence type="ECO:0000313" key="2">
    <source>
        <dbReference type="EMBL" id="TKR94720.1"/>
    </source>
</evidence>
<proteinExistence type="predicted"/>
<gene>
    <name evidence="2" type="ORF">L596_008975</name>
</gene>
<accession>A0A4U5PE95</accession>
<feature type="compositionally biased region" description="Basic and acidic residues" evidence="1">
    <location>
        <begin position="93"/>
        <end position="154"/>
    </location>
</feature>